<keyword evidence="5" id="KW-1185">Reference proteome</keyword>
<dbReference type="InterPro" id="IPR036291">
    <property type="entry name" value="NAD(P)-bd_dom_sf"/>
</dbReference>
<dbReference type="SUPFAM" id="SSF51735">
    <property type="entry name" value="NAD(P)-binding Rossmann-fold domains"/>
    <property type="match status" value="1"/>
</dbReference>
<dbReference type="AlphaFoldDB" id="A0A4R3KPU2"/>
<evidence type="ECO:0000259" key="3">
    <source>
        <dbReference type="Pfam" id="PF02826"/>
    </source>
</evidence>
<evidence type="ECO:0000256" key="1">
    <source>
        <dbReference type="ARBA" id="ARBA00023002"/>
    </source>
</evidence>
<reference evidence="4 5" key="1">
    <citation type="submission" date="2019-03" db="EMBL/GenBank/DDBJ databases">
        <title>Genomic Encyclopedia of Type Strains, Phase IV (KMG-IV): sequencing the most valuable type-strain genomes for metagenomic binning, comparative biology and taxonomic classification.</title>
        <authorList>
            <person name="Goeker M."/>
        </authorList>
    </citation>
    <scope>NUCLEOTIDE SEQUENCE [LARGE SCALE GENOMIC DNA]</scope>
    <source>
        <strain evidence="4 5">DSM 21100</strain>
    </source>
</reference>
<dbReference type="RefSeq" id="WP_132130018.1">
    <property type="nucleotide sequence ID" value="NZ_CP042432.1"/>
</dbReference>
<dbReference type="OrthoDB" id="1522997at2"/>
<organism evidence="4 5">
    <name type="scientific">Anseongella ginsenosidimutans</name>
    <dbReference type="NCBI Taxonomy" id="496056"/>
    <lineage>
        <taxon>Bacteria</taxon>
        <taxon>Pseudomonadati</taxon>
        <taxon>Bacteroidota</taxon>
        <taxon>Sphingobacteriia</taxon>
        <taxon>Sphingobacteriales</taxon>
        <taxon>Sphingobacteriaceae</taxon>
        <taxon>Anseongella</taxon>
    </lineage>
</organism>
<keyword evidence="2" id="KW-0520">NAD</keyword>
<comment type="caution">
    <text evidence="4">The sequence shown here is derived from an EMBL/GenBank/DDBJ whole genome shotgun (WGS) entry which is preliminary data.</text>
</comment>
<dbReference type="Proteomes" id="UP000295807">
    <property type="component" value="Unassembled WGS sequence"/>
</dbReference>
<dbReference type="PANTHER" id="PTHR43333:SF1">
    <property type="entry name" value="D-ISOMER SPECIFIC 2-HYDROXYACID DEHYDROGENASE NAD-BINDING DOMAIN-CONTAINING PROTEIN"/>
    <property type="match status" value="1"/>
</dbReference>
<dbReference type="InterPro" id="IPR006140">
    <property type="entry name" value="D-isomer_DH_NAD-bd"/>
</dbReference>
<dbReference type="CDD" id="cd05300">
    <property type="entry name" value="2-Hacid_dh_1"/>
    <property type="match status" value="1"/>
</dbReference>
<protein>
    <submittedName>
        <fullName evidence="4">Phosphoglycerate dehydrogenase-like enzyme</fullName>
    </submittedName>
</protein>
<gene>
    <name evidence="4" type="ORF">EDD80_110100</name>
</gene>
<keyword evidence="1" id="KW-0560">Oxidoreductase</keyword>
<dbReference type="Gene3D" id="3.40.50.720">
    <property type="entry name" value="NAD(P)-binding Rossmann-like Domain"/>
    <property type="match status" value="2"/>
</dbReference>
<evidence type="ECO:0000313" key="4">
    <source>
        <dbReference type="EMBL" id="TCS85902.1"/>
    </source>
</evidence>
<dbReference type="GO" id="GO:0051287">
    <property type="term" value="F:NAD binding"/>
    <property type="evidence" value="ECO:0007669"/>
    <property type="project" value="InterPro"/>
</dbReference>
<evidence type="ECO:0000256" key="2">
    <source>
        <dbReference type="ARBA" id="ARBA00023027"/>
    </source>
</evidence>
<sequence length="312" mass="34891">MKLFVHAFLTEANKKFLREKLPREATVLFLDEIAESARRAEFAGCTYVYGNPPPEWLREEARNIKWIQLYSAGFSEYQQLGKQIPVSNMHGFFASPCAETVVGGILALYRKIDELTLLKSRKEWIGIDMRPGMKLLSGKRTLLLGAGTIAVRIEELLKGFFCDVKYYSRKSPRAIAHTREELFEAIPSADIVINTLPGTAETYQFVSASFLEAMHKEAIFVNIGRGSTVDQAALIQVLLEERIGGAVLDVCEEEPLPPDSPLWTCPNTILSQHTGGGFDREQSEKVGIFIGNLYRVLEGGTPDNLVDLERGY</sequence>
<name>A0A4R3KPU2_9SPHI</name>
<feature type="domain" description="D-isomer specific 2-hydroxyacid dehydrogenase NAD-binding" evidence="3">
    <location>
        <begin position="103"/>
        <end position="275"/>
    </location>
</feature>
<accession>A0A4R3KPU2</accession>
<proteinExistence type="predicted"/>
<dbReference type="PANTHER" id="PTHR43333">
    <property type="entry name" value="2-HACID_DH_C DOMAIN-CONTAINING PROTEIN"/>
    <property type="match status" value="1"/>
</dbReference>
<evidence type="ECO:0000313" key="5">
    <source>
        <dbReference type="Proteomes" id="UP000295807"/>
    </source>
</evidence>
<dbReference type="EMBL" id="SMAD01000010">
    <property type="protein sequence ID" value="TCS85902.1"/>
    <property type="molecule type" value="Genomic_DNA"/>
</dbReference>
<dbReference type="Pfam" id="PF02826">
    <property type="entry name" value="2-Hacid_dh_C"/>
    <property type="match status" value="1"/>
</dbReference>
<dbReference type="GO" id="GO:0016491">
    <property type="term" value="F:oxidoreductase activity"/>
    <property type="evidence" value="ECO:0007669"/>
    <property type="project" value="UniProtKB-KW"/>
</dbReference>